<feature type="transmembrane region" description="Helical" evidence="1">
    <location>
        <begin position="115"/>
        <end position="136"/>
    </location>
</feature>
<dbReference type="Pfam" id="PF20587">
    <property type="entry name" value="DUF6789"/>
    <property type="match status" value="1"/>
</dbReference>
<feature type="transmembrane region" description="Helical" evidence="1">
    <location>
        <begin position="7"/>
        <end position="24"/>
    </location>
</feature>
<keyword evidence="1" id="KW-0472">Membrane</keyword>
<dbReference type="EMBL" id="SOQX01000001">
    <property type="protein sequence ID" value="TDY03921.1"/>
    <property type="molecule type" value="Genomic_DNA"/>
</dbReference>
<sequence length="144" mass="14911">MNHVINGLLAGLVATVVLSVLMVIKDMMGLMPDLNVIGMLAAQMGSGPTMGWLAHIMIGVVGYGLAYSLLFRRLPLGGHGVRGILLGVVGWLVMMLALMPMMGGGLFGSGMPSGMMVPIATLILHVIFGAVLGGVYGRLGHAEV</sequence>
<name>A0A4R8ISA5_9GAMM</name>
<keyword evidence="1" id="KW-1133">Transmembrane helix</keyword>
<dbReference type="InterPro" id="IPR046739">
    <property type="entry name" value="DUF6789"/>
</dbReference>
<accession>A0A4R8ISA5</accession>
<dbReference type="Proteomes" id="UP000294914">
    <property type="component" value="Unassembled WGS sequence"/>
</dbReference>
<protein>
    <recommendedName>
        <fullName evidence="4">DUF1440 domain-containing protein</fullName>
    </recommendedName>
</protein>
<proteinExistence type="predicted"/>
<gene>
    <name evidence="2" type="ORF">EDC23_0292</name>
</gene>
<dbReference type="RefSeq" id="WP_134080488.1">
    <property type="nucleotide sequence ID" value="NZ_SOQX01000001.1"/>
</dbReference>
<feature type="transmembrane region" description="Helical" evidence="1">
    <location>
        <begin position="52"/>
        <end position="71"/>
    </location>
</feature>
<organism evidence="2 3">
    <name type="scientific">Thiohalophilus thiocyanatoxydans</name>
    <dbReference type="NCBI Taxonomy" id="381308"/>
    <lineage>
        <taxon>Bacteria</taxon>
        <taxon>Pseudomonadati</taxon>
        <taxon>Pseudomonadota</taxon>
        <taxon>Gammaproteobacteria</taxon>
        <taxon>Thiohalomonadales</taxon>
        <taxon>Thiohalophilaceae</taxon>
        <taxon>Thiohalophilus</taxon>
    </lineage>
</organism>
<comment type="caution">
    <text evidence="2">The sequence shown here is derived from an EMBL/GenBank/DDBJ whole genome shotgun (WGS) entry which is preliminary data.</text>
</comment>
<evidence type="ECO:0000313" key="3">
    <source>
        <dbReference type="Proteomes" id="UP000294914"/>
    </source>
</evidence>
<evidence type="ECO:0000313" key="2">
    <source>
        <dbReference type="EMBL" id="TDY03921.1"/>
    </source>
</evidence>
<evidence type="ECO:0000256" key="1">
    <source>
        <dbReference type="SAM" id="Phobius"/>
    </source>
</evidence>
<evidence type="ECO:0008006" key="4">
    <source>
        <dbReference type="Google" id="ProtNLM"/>
    </source>
</evidence>
<dbReference type="OrthoDB" id="9814048at2"/>
<feature type="transmembrane region" description="Helical" evidence="1">
    <location>
        <begin position="83"/>
        <end position="103"/>
    </location>
</feature>
<keyword evidence="3" id="KW-1185">Reference proteome</keyword>
<dbReference type="AlphaFoldDB" id="A0A4R8ISA5"/>
<reference evidence="2 3" key="1">
    <citation type="submission" date="2019-03" db="EMBL/GenBank/DDBJ databases">
        <title>Genomic Encyclopedia of Type Strains, Phase IV (KMG-IV): sequencing the most valuable type-strain genomes for metagenomic binning, comparative biology and taxonomic classification.</title>
        <authorList>
            <person name="Goeker M."/>
        </authorList>
    </citation>
    <scope>NUCLEOTIDE SEQUENCE [LARGE SCALE GENOMIC DNA]</scope>
    <source>
        <strain evidence="2 3">DSM 16326</strain>
    </source>
</reference>
<keyword evidence="1" id="KW-0812">Transmembrane</keyword>